<gene>
    <name evidence="15" type="primary">cobU</name>
    <name evidence="15" type="ORF">IXC47_04130</name>
</gene>
<reference evidence="15 16" key="1">
    <citation type="submission" date="2020-11" db="EMBL/GenBank/DDBJ databases">
        <title>WGS of Herminiimonas contaminans strain Marseille-Q4544 isolated from planarians Schmidtea mediterranea.</title>
        <authorList>
            <person name="Kangale L."/>
        </authorList>
    </citation>
    <scope>NUCLEOTIDE SEQUENCE [LARGE SCALE GENOMIC DNA]</scope>
    <source>
        <strain evidence="15 16">Marseille-Q4544</strain>
    </source>
</reference>
<dbReference type="GO" id="GO:0008820">
    <property type="term" value="F:cobinamide phosphate guanylyltransferase activity"/>
    <property type="evidence" value="ECO:0007669"/>
    <property type="project" value="UniProtKB-EC"/>
</dbReference>
<evidence type="ECO:0000256" key="13">
    <source>
        <dbReference type="ARBA" id="ARBA00023134"/>
    </source>
</evidence>
<evidence type="ECO:0000256" key="10">
    <source>
        <dbReference type="ARBA" id="ARBA00022741"/>
    </source>
</evidence>
<comment type="similarity">
    <text evidence="7 14">Belongs to the CobU/CobP family.</text>
</comment>
<evidence type="ECO:0000256" key="11">
    <source>
        <dbReference type="ARBA" id="ARBA00022777"/>
    </source>
</evidence>
<evidence type="ECO:0000256" key="6">
    <source>
        <dbReference type="ARBA" id="ARBA00005159"/>
    </source>
</evidence>
<keyword evidence="12 14" id="KW-0067">ATP-binding</keyword>
<evidence type="ECO:0000256" key="12">
    <source>
        <dbReference type="ARBA" id="ARBA00022840"/>
    </source>
</evidence>
<accession>A0ABS0EPV0</accession>
<dbReference type="EMBL" id="JADOEL010000002">
    <property type="protein sequence ID" value="MBF8176866.1"/>
    <property type="molecule type" value="Genomic_DNA"/>
</dbReference>
<evidence type="ECO:0000256" key="3">
    <source>
        <dbReference type="ARBA" id="ARBA00001522"/>
    </source>
</evidence>
<dbReference type="InterPro" id="IPR027417">
    <property type="entry name" value="P-loop_NTPase"/>
</dbReference>
<evidence type="ECO:0000256" key="1">
    <source>
        <dbReference type="ARBA" id="ARBA00000312"/>
    </source>
</evidence>
<dbReference type="EC" id="2.7.1.156" evidence="14"/>
<dbReference type="PANTHER" id="PTHR34848">
    <property type="match status" value="1"/>
</dbReference>
<comment type="function">
    <text evidence="4 14">Catalyzes ATP-dependent phosphorylation of adenosylcobinamide and addition of GMP to adenosylcobinamide phosphate.</text>
</comment>
<evidence type="ECO:0000256" key="4">
    <source>
        <dbReference type="ARBA" id="ARBA00003889"/>
    </source>
</evidence>
<comment type="caution">
    <text evidence="15">The sequence shown here is derived from an EMBL/GenBank/DDBJ whole genome shotgun (WGS) entry which is preliminary data.</text>
</comment>
<dbReference type="NCBIfam" id="NF004469">
    <property type="entry name" value="PRK05800.1"/>
    <property type="match status" value="1"/>
</dbReference>
<protein>
    <recommendedName>
        <fullName evidence="14">Bifunctional adenosylcobalamin biosynthesis protein</fullName>
        <ecNumber evidence="14">2.7.1.156</ecNumber>
        <ecNumber evidence="14">2.7.7.62</ecNumber>
    </recommendedName>
</protein>
<dbReference type="InterPro" id="IPR003203">
    <property type="entry name" value="CobU/CobP"/>
</dbReference>
<dbReference type="GO" id="GO:0043752">
    <property type="term" value="F:adenosylcobinamide kinase activity"/>
    <property type="evidence" value="ECO:0007669"/>
    <property type="project" value="UniProtKB-EC"/>
</dbReference>
<dbReference type="PANTHER" id="PTHR34848:SF1">
    <property type="entry name" value="BIFUNCTIONAL ADENOSYLCOBALAMIN BIOSYNTHESIS PROTEIN COBU"/>
    <property type="match status" value="1"/>
</dbReference>
<evidence type="ECO:0000256" key="8">
    <source>
        <dbReference type="ARBA" id="ARBA00022573"/>
    </source>
</evidence>
<keyword evidence="15" id="KW-0548">Nucleotidyltransferase</keyword>
<evidence type="ECO:0000256" key="9">
    <source>
        <dbReference type="ARBA" id="ARBA00022679"/>
    </source>
</evidence>
<dbReference type="CDD" id="cd00544">
    <property type="entry name" value="CobU"/>
    <property type="match status" value="1"/>
</dbReference>
<proteinExistence type="inferred from homology"/>
<dbReference type="Gene3D" id="3.40.50.300">
    <property type="entry name" value="P-loop containing nucleotide triphosphate hydrolases"/>
    <property type="match status" value="1"/>
</dbReference>
<dbReference type="RefSeq" id="WP_195874777.1">
    <property type="nucleotide sequence ID" value="NZ_JADOEL010000002.1"/>
</dbReference>
<keyword evidence="16" id="KW-1185">Reference proteome</keyword>
<keyword evidence="8 14" id="KW-0169">Cobalamin biosynthesis</keyword>
<keyword evidence="10 14" id="KW-0547">Nucleotide-binding</keyword>
<organism evidence="15 16">
    <name type="scientific">Herminiimonas contaminans</name>
    <dbReference type="NCBI Taxonomy" id="1111140"/>
    <lineage>
        <taxon>Bacteria</taxon>
        <taxon>Pseudomonadati</taxon>
        <taxon>Pseudomonadota</taxon>
        <taxon>Betaproteobacteria</taxon>
        <taxon>Burkholderiales</taxon>
        <taxon>Oxalobacteraceae</taxon>
        <taxon>Herminiimonas</taxon>
    </lineage>
</organism>
<comment type="catalytic activity">
    <reaction evidence="2 14">
        <text>adenosylcob(III)inamide phosphate + GTP + H(+) = adenosylcob(III)inamide-GDP + diphosphate</text>
        <dbReference type="Rhea" id="RHEA:22712"/>
        <dbReference type="ChEBI" id="CHEBI:15378"/>
        <dbReference type="ChEBI" id="CHEBI:33019"/>
        <dbReference type="ChEBI" id="CHEBI:37565"/>
        <dbReference type="ChEBI" id="CHEBI:58502"/>
        <dbReference type="ChEBI" id="CHEBI:60487"/>
        <dbReference type="EC" id="2.7.7.62"/>
    </reaction>
</comment>
<dbReference type="SUPFAM" id="SSF52540">
    <property type="entry name" value="P-loop containing nucleoside triphosphate hydrolases"/>
    <property type="match status" value="1"/>
</dbReference>
<dbReference type="Proteomes" id="UP000657372">
    <property type="component" value="Unassembled WGS sequence"/>
</dbReference>
<evidence type="ECO:0000256" key="5">
    <source>
        <dbReference type="ARBA" id="ARBA00004692"/>
    </source>
</evidence>
<evidence type="ECO:0000256" key="2">
    <source>
        <dbReference type="ARBA" id="ARBA00000711"/>
    </source>
</evidence>
<dbReference type="PIRSF" id="PIRSF006135">
    <property type="entry name" value="CobU"/>
    <property type="match status" value="1"/>
</dbReference>
<dbReference type="EC" id="2.7.7.62" evidence="14"/>
<keyword evidence="13 14" id="KW-0342">GTP-binding</keyword>
<keyword evidence="9 14" id="KW-0808">Transferase</keyword>
<evidence type="ECO:0000256" key="14">
    <source>
        <dbReference type="PIRNR" id="PIRNR006135"/>
    </source>
</evidence>
<comment type="catalytic activity">
    <reaction evidence="1 14">
        <text>adenosylcob(III)inamide + ATP = adenosylcob(III)inamide phosphate + ADP + H(+)</text>
        <dbReference type="Rhea" id="RHEA:15769"/>
        <dbReference type="ChEBI" id="CHEBI:2480"/>
        <dbReference type="ChEBI" id="CHEBI:15378"/>
        <dbReference type="ChEBI" id="CHEBI:30616"/>
        <dbReference type="ChEBI" id="CHEBI:58502"/>
        <dbReference type="ChEBI" id="CHEBI:456216"/>
        <dbReference type="EC" id="2.7.1.156"/>
    </reaction>
</comment>
<evidence type="ECO:0000256" key="7">
    <source>
        <dbReference type="ARBA" id="ARBA00007490"/>
    </source>
</evidence>
<name>A0ABS0EPV0_9BURK</name>
<dbReference type="Pfam" id="PF02283">
    <property type="entry name" value="CobU"/>
    <property type="match status" value="1"/>
</dbReference>
<keyword evidence="11 14" id="KW-0418">Kinase</keyword>
<comment type="pathway">
    <text evidence="6 14">Cofactor biosynthesis; adenosylcobalamin biosynthesis; adenosylcobalamin from cob(II)yrinate a,c-diamide: step 5/7.</text>
</comment>
<evidence type="ECO:0000313" key="16">
    <source>
        <dbReference type="Proteomes" id="UP000657372"/>
    </source>
</evidence>
<comment type="catalytic activity">
    <reaction evidence="3">
        <text>adenosylcob(III)inamide + GTP = adenosylcob(III)inamide phosphate + GDP + H(+)</text>
        <dbReference type="Rhea" id="RHEA:15765"/>
        <dbReference type="ChEBI" id="CHEBI:2480"/>
        <dbReference type="ChEBI" id="CHEBI:15378"/>
        <dbReference type="ChEBI" id="CHEBI:37565"/>
        <dbReference type="ChEBI" id="CHEBI:58189"/>
        <dbReference type="ChEBI" id="CHEBI:58502"/>
        <dbReference type="EC" id="2.7.1.156"/>
    </reaction>
</comment>
<comment type="pathway">
    <text evidence="5 14">Cofactor biosynthesis; adenosylcobalamin biosynthesis; adenosylcobalamin from cob(II)yrinate a,c-diamide: step 6/7.</text>
</comment>
<sequence>MTRTLVIGGARSGKSAHAEALATTSGKPVVYIATAQAGDAEMQQRIAHHRSRRDGHWQTVEETLALGAVIEKYSRADNLLLVDCLTVWLSNLLFSELKEFPEVGAIDAPAAFTEQRAAFLQALAQAPGDVILVTNEVGQGIVPQGAISRWFVDEAGRLNQAAAATCDRAVLVVAGLPLSLKG</sequence>
<evidence type="ECO:0000313" key="15">
    <source>
        <dbReference type="EMBL" id="MBF8176866.1"/>
    </source>
</evidence>